<dbReference type="Proteomes" id="UP000042738">
    <property type="component" value="Chromosome"/>
</dbReference>
<reference evidence="1 2" key="1">
    <citation type="journal article" date="2014" name="Genome Announc.">
        <title>Whole-Genome Sequence of Serratia symbiotica Strain CWBI-2.3T, a Free-Living Symbiont of the Black Bean Aphid Aphis fabae.</title>
        <authorList>
            <person name="Foray V."/>
            <person name="Grigorescu A.S."/>
            <person name="Sabri A."/>
            <person name="Haubruge E."/>
            <person name="Lognay G."/>
            <person name="Francis F."/>
            <person name="Fauconnier M.L."/>
            <person name="Hance T."/>
            <person name="Thonart P."/>
        </authorList>
    </citation>
    <scope>NUCLEOTIDE SEQUENCE [LARGE SCALE GENOMIC DNA]</scope>
    <source>
        <strain evidence="1">CWBI-2.3</strain>
    </source>
</reference>
<dbReference type="AlphaFoldDB" id="A0A068ZC11"/>
<proteinExistence type="predicted"/>
<evidence type="ECO:0000313" key="2">
    <source>
        <dbReference type="Proteomes" id="UP000042738"/>
    </source>
</evidence>
<sequence>MISKFNDLLNYLFDSYKKSSIDNILHIDTTTFTKPLEIKINYHTSRYVSNSMEIEEFYRHYNKSMLKKDIEYCIRLISYKKVYSKLHLHFPEASEAILKDIEQEIENHG</sequence>
<dbReference type="EMBL" id="CP050855">
    <property type="protein sequence ID" value="QLH62369.1"/>
    <property type="molecule type" value="Genomic_DNA"/>
</dbReference>
<gene>
    <name evidence="1" type="ORF">SYMBAF_04665</name>
</gene>
<organism evidence="1 2">
    <name type="scientific">Serratia symbiotica</name>
    <dbReference type="NCBI Taxonomy" id="138074"/>
    <lineage>
        <taxon>Bacteria</taxon>
        <taxon>Pseudomonadati</taxon>
        <taxon>Pseudomonadota</taxon>
        <taxon>Gammaproteobacteria</taxon>
        <taxon>Enterobacterales</taxon>
        <taxon>Yersiniaceae</taxon>
        <taxon>Serratia</taxon>
    </lineage>
</organism>
<dbReference type="RefSeq" id="WP_040266464.1">
    <property type="nucleotide sequence ID" value="NZ_CP050855.1"/>
</dbReference>
<protein>
    <submittedName>
        <fullName evidence="1">Uncharacterized protein</fullName>
    </submittedName>
</protein>
<name>A0A068ZC11_9GAMM</name>
<dbReference type="GeneID" id="93735808"/>
<accession>A0A068ZC11</accession>
<evidence type="ECO:0000313" key="1">
    <source>
        <dbReference type="EMBL" id="QLH62369.1"/>
    </source>
</evidence>